<evidence type="ECO:0000256" key="5">
    <source>
        <dbReference type="PIRNR" id="PIRNR005426"/>
    </source>
</evidence>
<reference evidence="7 8" key="1">
    <citation type="submission" date="2012-09" db="EMBL/GenBank/DDBJ databases">
        <title>Genome Sequence of Bacillus sp. DW5-4.</title>
        <authorList>
            <person name="Lai Q."/>
            <person name="Liu Y."/>
            <person name="Shao Z."/>
        </authorList>
    </citation>
    <scope>NUCLEOTIDE SEQUENCE [LARGE SCALE GENOMIC DNA]</scope>
    <source>
        <strain evidence="7 8">DW5-4</strain>
    </source>
</reference>
<dbReference type="AlphaFoldDB" id="A0A081LAL5"/>
<dbReference type="InterPro" id="IPR029479">
    <property type="entry name" value="Nitroreductase"/>
</dbReference>
<evidence type="ECO:0000256" key="1">
    <source>
        <dbReference type="ARBA" id="ARBA00008366"/>
    </source>
</evidence>
<accession>A0A081LAL5</accession>
<dbReference type="CDD" id="cd02146">
    <property type="entry name" value="NfsA-like"/>
    <property type="match status" value="1"/>
</dbReference>
<dbReference type="PANTHER" id="PTHR43425">
    <property type="entry name" value="OXYGEN-INSENSITIVE NADPH NITROREDUCTASE"/>
    <property type="match status" value="1"/>
</dbReference>
<evidence type="ECO:0000313" key="8">
    <source>
        <dbReference type="Proteomes" id="UP000028091"/>
    </source>
</evidence>
<dbReference type="RefSeq" id="WP_034321984.1">
    <property type="nucleotide sequence ID" value="NZ_JOTP01000011.1"/>
</dbReference>
<comment type="caution">
    <text evidence="7">The sequence shown here is derived from an EMBL/GenBank/DDBJ whole genome shotgun (WGS) entry which is preliminary data.</text>
</comment>
<evidence type="ECO:0000313" key="7">
    <source>
        <dbReference type="EMBL" id="KEP26291.1"/>
    </source>
</evidence>
<dbReference type="NCBIfam" id="NF008033">
    <property type="entry name" value="PRK10765.1"/>
    <property type="match status" value="1"/>
</dbReference>
<keyword evidence="5" id="KW-0521">NADP</keyword>
<keyword evidence="3 5" id="KW-0288">FMN</keyword>
<organism evidence="7 8">
    <name type="scientific">Bacillus zhangzhouensis</name>
    <dbReference type="NCBI Taxonomy" id="1178540"/>
    <lineage>
        <taxon>Bacteria</taxon>
        <taxon>Bacillati</taxon>
        <taxon>Bacillota</taxon>
        <taxon>Bacilli</taxon>
        <taxon>Bacillales</taxon>
        <taxon>Bacillaceae</taxon>
        <taxon>Bacillus</taxon>
    </lineage>
</organism>
<dbReference type="InterPro" id="IPR000415">
    <property type="entry name" value="Nitroreductase-like"/>
</dbReference>
<keyword evidence="4 5" id="KW-0560">Oxidoreductase</keyword>
<keyword evidence="8" id="KW-1185">Reference proteome</keyword>
<dbReference type="PIRSF" id="PIRSF005426">
    <property type="entry name" value="Frp"/>
    <property type="match status" value="1"/>
</dbReference>
<evidence type="ECO:0000256" key="4">
    <source>
        <dbReference type="ARBA" id="ARBA00023002"/>
    </source>
</evidence>
<evidence type="ECO:0000256" key="2">
    <source>
        <dbReference type="ARBA" id="ARBA00022630"/>
    </source>
</evidence>
<keyword evidence="2 5" id="KW-0285">Flavoprotein</keyword>
<dbReference type="Proteomes" id="UP000028091">
    <property type="component" value="Unassembled WGS sequence"/>
</dbReference>
<protein>
    <submittedName>
        <fullName evidence="7">NADPH-dependent oxidoreductase</fullName>
    </submittedName>
</protein>
<dbReference type="Pfam" id="PF00881">
    <property type="entry name" value="Nitroreductase"/>
    <property type="match status" value="1"/>
</dbReference>
<comment type="similarity">
    <text evidence="1 5">Belongs to the flavin oxidoreductase frp family.</text>
</comment>
<dbReference type="Gene3D" id="3.40.109.10">
    <property type="entry name" value="NADH Oxidase"/>
    <property type="match status" value="1"/>
</dbReference>
<dbReference type="SUPFAM" id="SSF55469">
    <property type="entry name" value="FMN-dependent nitroreductase-like"/>
    <property type="match status" value="1"/>
</dbReference>
<dbReference type="EMBL" id="JOTP01000011">
    <property type="protein sequence ID" value="KEP26291.1"/>
    <property type="molecule type" value="Genomic_DNA"/>
</dbReference>
<gene>
    <name evidence="7" type="ORF">BA70_03265</name>
</gene>
<evidence type="ECO:0000259" key="6">
    <source>
        <dbReference type="Pfam" id="PF00881"/>
    </source>
</evidence>
<evidence type="ECO:0000256" key="3">
    <source>
        <dbReference type="ARBA" id="ARBA00022643"/>
    </source>
</evidence>
<dbReference type="PANTHER" id="PTHR43425:SF3">
    <property type="entry name" value="NADPH-DEPENDENT OXIDOREDUCTASE"/>
    <property type="match status" value="1"/>
</dbReference>
<dbReference type="OrthoDB" id="9775805at2"/>
<name>A0A081LAL5_9BACI</name>
<proteinExistence type="inferred from homology"/>
<sequence>MNKTIETILNHRSIRSFTDERLTKEEILTLVKSAQAASTSSYVQAYSIIGITDQEKKARLAELAGNQPYVEKNGHFFVFCADLKRHDYIAKKAGKNHQESLENTEAFLISVIDAALAAQNLSVAAESMGLGICYIGGLRNQLKEVSELLETPSYVLPLFGLVVGHPANQSSQKERMPIELIYHENSYQQDEAHVDRYLKEYDDRISAYYEERTNGERKDTWSEQMLRGFSKPKRAFLGDFVKEKGFNRK</sequence>
<dbReference type="GO" id="GO:0016491">
    <property type="term" value="F:oxidoreductase activity"/>
    <property type="evidence" value="ECO:0007669"/>
    <property type="project" value="UniProtKB-UniRule"/>
</dbReference>
<dbReference type="InterPro" id="IPR016446">
    <property type="entry name" value="Flavin_OxRdtase_Frp"/>
</dbReference>
<dbReference type="eggNOG" id="COG0778">
    <property type="taxonomic scope" value="Bacteria"/>
</dbReference>
<feature type="domain" description="Nitroreductase" evidence="6">
    <location>
        <begin position="8"/>
        <end position="165"/>
    </location>
</feature>